<keyword evidence="1" id="KW-1133">Transmembrane helix</keyword>
<evidence type="ECO:0000313" key="2">
    <source>
        <dbReference type="EMBL" id="KAK1942923.1"/>
    </source>
</evidence>
<accession>A0AAD9LMQ4</accession>
<feature type="transmembrane region" description="Helical" evidence="1">
    <location>
        <begin position="6"/>
        <end position="32"/>
    </location>
</feature>
<keyword evidence="3" id="KW-1185">Reference proteome</keyword>
<gene>
    <name evidence="2" type="ORF">P3T76_005560</name>
</gene>
<dbReference type="Pfam" id="PF03596">
    <property type="entry name" value="Cad"/>
    <property type="match status" value="2"/>
</dbReference>
<dbReference type="Proteomes" id="UP001259832">
    <property type="component" value="Unassembled WGS sequence"/>
</dbReference>
<sequence>MGIWGLIASAVVMFASTNIDVAIVLVVCFANAAEGKDGLKSRHVWIGQFIGFTILVVISLIGAIAGSFLPPHYSGLLGFAPLCMGIIRMKEWCKKDKEAVNDSLDCGNDCRLHSVEYGELNTLENTEETGRGSCSRERSEFRLEEGMNSMSDRSTEGKITDCESSCKEVSTDDTSGVEEGSQSNSFVIYEEDPLNSTGFVEASRPKAWWSAIFSFHVLKMTAVTLSNGGDNVAVYISGLATYTAGEILLTLAIFYLLLVVWLYVTNAFVSIHVMSNFIKKYGIYIIPIALVLLGVYILWSTDVICLVSSSC</sequence>
<keyword evidence="1" id="KW-0472">Membrane</keyword>
<evidence type="ECO:0008006" key="4">
    <source>
        <dbReference type="Google" id="ProtNLM"/>
    </source>
</evidence>
<evidence type="ECO:0000313" key="3">
    <source>
        <dbReference type="Proteomes" id="UP001259832"/>
    </source>
</evidence>
<feature type="transmembrane region" description="Helical" evidence="1">
    <location>
        <begin position="44"/>
        <end position="65"/>
    </location>
</feature>
<reference evidence="2" key="1">
    <citation type="submission" date="2023-08" db="EMBL/GenBank/DDBJ databases">
        <title>Reference Genome Resource for the Citrus Pathogen Phytophthora citrophthora.</title>
        <authorList>
            <person name="Moller H."/>
            <person name="Coetzee B."/>
            <person name="Rose L.J."/>
            <person name="Van Niekerk J.M."/>
        </authorList>
    </citation>
    <scope>NUCLEOTIDE SEQUENCE</scope>
    <source>
        <strain evidence="2">STE-U-9442</strain>
    </source>
</reference>
<keyword evidence="1" id="KW-0812">Transmembrane</keyword>
<dbReference type="EMBL" id="JASMQC010000008">
    <property type="protein sequence ID" value="KAK1942923.1"/>
    <property type="molecule type" value="Genomic_DNA"/>
</dbReference>
<feature type="transmembrane region" description="Helical" evidence="1">
    <location>
        <begin position="281"/>
        <end position="299"/>
    </location>
</feature>
<name>A0AAD9LMQ4_9STRA</name>
<protein>
    <recommendedName>
        <fullName evidence="4">Cadmium resistance transporter</fullName>
    </recommendedName>
</protein>
<feature type="transmembrane region" description="Helical" evidence="1">
    <location>
        <begin position="247"/>
        <end position="269"/>
    </location>
</feature>
<comment type="caution">
    <text evidence="2">The sequence shown here is derived from an EMBL/GenBank/DDBJ whole genome shotgun (WGS) entry which is preliminary data.</text>
</comment>
<dbReference type="InterPro" id="IPR004676">
    <property type="entry name" value="Cd-R_transporter"/>
</dbReference>
<dbReference type="AlphaFoldDB" id="A0AAD9LMQ4"/>
<proteinExistence type="predicted"/>
<evidence type="ECO:0000256" key="1">
    <source>
        <dbReference type="SAM" id="Phobius"/>
    </source>
</evidence>
<organism evidence="2 3">
    <name type="scientific">Phytophthora citrophthora</name>
    <dbReference type="NCBI Taxonomy" id="4793"/>
    <lineage>
        <taxon>Eukaryota</taxon>
        <taxon>Sar</taxon>
        <taxon>Stramenopiles</taxon>
        <taxon>Oomycota</taxon>
        <taxon>Peronosporomycetes</taxon>
        <taxon>Peronosporales</taxon>
        <taxon>Peronosporaceae</taxon>
        <taxon>Phytophthora</taxon>
    </lineage>
</organism>